<evidence type="ECO:0000259" key="6">
    <source>
        <dbReference type="PROSITE" id="PS51910"/>
    </source>
</evidence>
<evidence type="ECO:0000256" key="5">
    <source>
        <dbReference type="RuleBase" id="RU000489"/>
    </source>
</evidence>
<dbReference type="RefSeq" id="YP_009506169.1">
    <property type="nucleotide sequence ID" value="NC_038375.1"/>
</dbReference>
<reference evidence="7 8" key="1">
    <citation type="submission" date="2016-02" db="EMBL/GenBank/DDBJ databases">
        <title>Genome sequence of a new Betabaculovirus TnGV isolated from the cabagge looper Trichoplusia ni (Lepidoptera: Noctuidae).</title>
        <authorList>
            <person name="Del Rincon-Castro M.C."/>
            <person name="Bivian-Hernandez Mdl.A."/>
            <person name="Lopez-Tlacomulco J.J."/>
            <person name="Ibarra J.E."/>
        </authorList>
    </citation>
    <scope>NUCLEOTIDE SEQUENCE [LARGE SCALE GENOMIC DNA]</scope>
    <source>
        <strain evidence="7">LBIV-12</strain>
    </source>
</reference>
<dbReference type="InterPro" id="IPR011583">
    <property type="entry name" value="Chitinase_II/V-like_cat"/>
</dbReference>
<dbReference type="InterPro" id="IPR001223">
    <property type="entry name" value="Glyco_hydro18_cat"/>
</dbReference>
<dbReference type="PANTHER" id="PTHR11177:SF317">
    <property type="entry name" value="CHITINASE 12-RELATED"/>
    <property type="match status" value="1"/>
</dbReference>
<feature type="domain" description="GH18" evidence="6">
    <location>
        <begin position="154"/>
        <end position="557"/>
    </location>
</feature>
<dbReference type="GO" id="GO:0004568">
    <property type="term" value="F:chitinase activity"/>
    <property type="evidence" value="ECO:0007669"/>
    <property type="project" value="InterPro"/>
</dbReference>
<keyword evidence="2 5" id="KW-0378">Hydrolase</keyword>
<dbReference type="SUPFAM" id="SSF51445">
    <property type="entry name" value="(Trans)glycosidases"/>
    <property type="match status" value="1"/>
</dbReference>
<accession>A0A1D8QLD7</accession>
<dbReference type="InterPro" id="IPR013540">
    <property type="entry name" value="ChitinaseA_N"/>
</dbReference>
<dbReference type="Gene3D" id="3.10.50.10">
    <property type="match status" value="1"/>
</dbReference>
<dbReference type="Gene3D" id="3.20.20.80">
    <property type="entry name" value="Glycosidases"/>
    <property type="match status" value="1"/>
</dbReference>
<evidence type="ECO:0000256" key="4">
    <source>
        <dbReference type="ARBA" id="ARBA00023295"/>
    </source>
</evidence>
<evidence type="ECO:0000256" key="3">
    <source>
        <dbReference type="ARBA" id="ARBA00023024"/>
    </source>
</evidence>
<dbReference type="KEGG" id="vg:37616974"/>
<evidence type="ECO:0000256" key="1">
    <source>
        <dbReference type="ARBA" id="ARBA00009121"/>
    </source>
</evidence>
<dbReference type="SMR" id="A0A1D8QLD7"/>
<dbReference type="InterPro" id="IPR050314">
    <property type="entry name" value="Glycosyl_Hydrlase_18"/>
</dbReference>
<comment type="similarity">
    <text evidence="1">Belongs to the glycosyl hydrolase 18 family. Chitinase class II subfamily.</text>
</comment>
<sequence>MWRSYFMLLLTVCNTFAELPGVPSIRWGEHKYAFVELNDGATSYNTLIKSVNSKVTVSIGWDIWYGDKGDTAVLLFDDQPVKTATSEELKLQQIKYDTVKPGNYEASISVCNNDGCSRSGNVKVIIADTDGSHLGNIPYGWYENNVPFTKHTDKVTGAYFVEWGVYDRKFPADKVPIPNLTHLLYGFIPICGGDGINDSLKQVPGSFETLQKSCDKRDDFKVSIHDIYGALQKPQQGVSDYNEPYRGNFGQLMAIRKHNPHLKILPSIGGWTLSDPFYFFADDYKRKVFVDSVREFLQVWKFFDGVDIDWEFPGGKGANPEVGNPNEDGNTYVTLLQELRLMLDELGVANKRVYELTSAVGAGYDKIDVVDYSTASQYLDHVFLMSYDFKGAWSNTDLGHQTPLYAPSWNSEERYTTDYAVKQLLKKKVPSHKIVVGVAMYGRGWSGVHDYKNNNVFTGVATGPVKGTWENGVVDYRQVEELKNNNYTYAYDKVAEAAYIYGGADQALNLISYDDSSSVLAKGNYVLQNNLGGLFAWEIDADNGDLLNAMNTGLGNMATIKHRDDTNDFCSNGASINFVTNYNFK</sequence>
<dbReference type="GO" id="GO:0008061">
    <property type="term" value="F:chitin binding"/>
    <property type="evidence" value="ECO:0007669"/>
    <property type="project" value="InterPro"/>
</dbReference>
<dbReference type="InterPro" id="IPR017853">
    <property type="entry name" value="GH"/>
</dbReference>
<dbReference type="PANTHER" id="PTHR11177">
    <property type="entry name" value="CHITINASE"/>
    <property type="match status" value="1"/>
</dbReference>
<evidence type="ECO:0000313" key="7">
    <source>
        <dbReference type="EMBL" id="AOW41438.1"/>
    </source>
</evidence>
<keyword evidence="3" id="KW-0119">Carbohydrate metabolism</keyword>
<protein>
    <submittedName>
        <fullName evidence="7">Chitinase</fullName>
    </submittedName>
</protein>
<dbReference type="EMBL" id="KU752557">
    <property type="protein sequence ID" value="AOW41438.1"/>
    <property type="molecule type" value="Genomic_DNA"/>
</dbReference>
<proteinExistence type="inferred from homology"/>
<dbReference type="SUPFAM" id="SSF54556">
    <property type="entry name" value="Chitinase insertion domain"/>
    <property type="match status" value="1"/>
</dbReference>
<dbReference type="GeneID" id="37616974"/>
<dbReference type="Proteomes" id="UP000232707">
    <property type="component" value="Segment"/>
</dbReference>
<dbReference type="GO" id="GO:0005975">
    <property type="term" value="P:carbohydrate metabolic process"/>
    <property type="evidence" value="ECO:0007669"/>
    <property type="project" value="InterPro"/>
</dbReference>
<organism evidence="7 8">
    <name type="scientific">Trichoplusia ni granulovirus LBIV-12</name>
    <dbReference type="NCBI Taxonomy" id="1916701"/>
    <lineage>
        <taxon>Viruses</taxon>
        <taxon>Viruses incertae sedis</taxon>
        <taxon>Naldaviricetes</taxon>
        <taxon>Lefavirales</taxon>
        <taxon>Baculoviridae</taxon>
        <taxon>Betabaculovirus</taxon>
        <taxon>Betabaculovirus trini</taxon>
    </lineage>
</organism>
<dbReference type="Pfam" id="PF00704">
    <property type="entry name" value="Glyco_hydro_18"/>
    <property type="match status" value="1"/>
</dbReference>
<keyword evidence="3" id="KW-0624">Polysaccharide degradation</keyword>
<dbReference type="InterPro" id="IPR013783">
    <property type="entry name" value="Ig-like_fold"/>
</dbReference>
<dbReference type="PROSITE" id="PS01095">
    <property type="entry name" value="GH18_1"/>
    <property type="match status" value="1"/>
</dbReference>
<dbReference type="PROSITE" id="PS51910">
    <property type="entry name" value="GH18_2"/>
    <property type="match status" value="1"/>
</dbReference>
<name>A0A1D8QLD7_GVTN</name>
<dbReference type="GO" id="GO:0006032">
    <property type="term" value="P:chitin catabolic process"/>
    <property type="evidence" value="ECO:0007669"/>
    <property type="project" value="UniProtKB-KW"/>
</dbReference>
<dbReference type="SMART" id="SM00636">
    <property type="entry name" value="Glyco_18"/>
    <property type="match status" value="1"/>
</dbReference>
<keyword evidence="3" id="KW-0146">Chitin degradation</keyword>
<keyword evidence="8" id="KW-1185">Reference proteome</keyword>
<dbReference type="Gene3D" id="2.60.40.10">
    <property type="entry name" value="Immunoglobulins"/>
    <property type="match status" value="1"/>
</dbReference>
<dbReference type="InterPro" id="IPR014756">
    <property type="entry name" value="Ig_E-set"/>
</dbReference>
<dbReference type="CDD" id="cd06548">
    <property type="entry name" value="GH18_chitinase"/>
    <property type="match status" value="1"/>
</dbReference>
<dbReference type="Pfam" id="PF08329">
    <property type="entry name" value="ChitinaseA_N"/>
    <property type="match status" value="1"/>
</dbReference>
<dbReference type="InterPro" id="IPR001579">
    <property type="entry name" value="Glyco_hydro_18_chit_AS"/>
</dbReference>
<evidence type="ECO:0000256" key="2">
    <source>
        <dbReference type="ARBA" id="ARBA00022801"/>
    </source>
</evidence>
<keyword evidence="4 5" id="KW-0326">Glycosidase</keyword>
<evidence type="ECO:0000313" key="8">
    <source>
        <dbReference type="Proteomes" id="UP000232707"/>
    </source>
</evidence>
<dbReference type="InterPro" id="IPR029070">
    <property type="entry name" value="Chitinase_insertion_sf"/>
</dbReference>
<dbReference type="SUPFAM" id="SSF81296">
    <property type="entry name" value="E set domains"/>
    <property type="match status" value="1"/>
</dbReference>